<evidence type="ECO:0000313" key="2">
    <source>
        <dbReference type="Proteomes" id="UP000230214"/>
    </source>
</evidence>
<protein>
    <submittedName>
        <fullName evidence="1">Uncharacterized protein</fullName>
    </submittedName>
</protein>
<dbReference type="Proteomes" id="UP000230214">
    <property type="component" value="Unassembled WGS sequence"/>
</dbReference>
<name>A0A2H0RAH8_UNCKA</name>
<accession>A0A2H0RAH8</accession>
<dbReference type="AlphaFoldDB" id="A0A2H0RAH8"/>
<evidence type="ECO:0000313" key="1">
    <source>
        <dbReference type="EMBL" id="PIR43533.1"/>
    </source>
</evidence>
<sequence>MQPIDISPIKKVAFGILCGEDKKTDVLDTCLSRINKLNLQNTDISEIEVHPIQVGYKALHIRSEKFKKEYETKYPNISIKLVHTNTVNSTEPRAYNYALHSMIMSGADYLILMHEDDFILTQNFLEYHMWLRNHAHDPSLIGATTFSTHPLFSANKPPTLTKMWYADDVLVRGTCLSREAVLDTGPFDESLMYRTFEYDFFSRMIHHAGLLTRVGKEKNTAFELGKRDLTRNHNILSYTQKQSKIWLANKWNNRGYWKIRSSKKLMNYDAKIRVNTFRDSSNICWGSKFIDMFVSTEEKKKKLGDRFSKLYGDRSIERSVKISEAFLKKPFGDFSIFSEIRNTPLIQNDMDILTHVDCNIEYPDLLWDAKGKK</sequence>
<organism evidence="1 2">
    <name type="scientific">candidate division WWE3 bacterium CG10_big_fil_rev_8_21_14_0_10_32_10</name>
    <dbReference type="NCBI Taxonomy" id="1975090"/>
    <lineage>
        <taxon>Bacteria</taxon>
        <taxon>Katanobacteria</taxon>
    </lineage>
</organism>
<dbReference type="Gene3D" id="3.90.550.10">
    <property type="entry name" value="Spore Coat Polysaccharide Biosynthesis Protein SpsA, Chain A"/>
    <property type="match status" value="1"/>
</dbReference>
<dbReference type="EMBL" id="PCXU01000019">
    <property type="protein sequence ID" value="PIR43533.1"/>
    <property type="molecule type" value="Genomic_DNA"/>
</dbReference>
<reference evidence="1 2" key="1">
    <citation type="submission" date="2017-09" db="EMBL/GenBank/DDBJ databases">
        <title>Depth-based differentiation of microbial function through sediment-hosted aquifers and enrichment of novel symbionts in the deep terrestrial subsurface.</title>
        <authorList>
            <person name="Probst A.J."/>
            <person name="Ladd B."/>
            <person name="Jarett J.K."/>
            <person name="Geller-Mcgrath D.E."/>
            <person name="Sieber C.M."/>
            <person name="Emerson J.B."/>
            <person name="Anantharaman K."/>
            <person name="Thomas B.C."/>
            <person name="Malmstrom R."/>
            <person name="Stieglmeier M."/>
            <person name="Klingl A."/>
            <person name="Woyke T."/>
            <person name="Ryan C.M."/>
            <person name="Banfield J.F."/>
        </authorList>
    </citation>
    <scope>NUCLEOTIDE SEQUENCE [LARGE SCALE GENOMIC DNA]</scope>
    <source>
        <strain evidence="1">CG10_big_fil_rev_8_21_14_0_10_32_10</strain>
    </source>
</reference>
<comment type="caution">
    <text evidence="1">The sequence shown here is derived from an EMBL/GenBank/DDBJ whole genome shotgun (WGS) entry which is preliminary data.</text>
</comment>
<gene>
    <name evidence="1" type="ORF">COV24_02180</name>
</gene>
<dbReference type="InterPro" id="IPR029044">
    <property type="entry name" value="Nucleotide-diphossugar_trans"/>
</dbReference>
<dbReference type="SUPFAM" id="SSF53448">
    <property type="entry name" value="Nucleotide-diphospho-sugar transferases"/>
    <property type="match status" value="1"/>
</dbReference>
<proteinExistence type="predicted"/>